<dbReference type="Proteomes" id="UP000601041">
    <property type="component" value="Unassembled WGS sequence"/>
</dbReference>
<evidence type="ECO:0000256" key="1">
    <source>
        <dbReference type="ARBA" id="ARBA00004236"/>
    </source>
</evidence>
<proteinExistence type="inferred from homology"/>
<protein>
    <submittedName>
        <fullName evidence="11">Sugar transferase</fullName>
    </submittedName>
</protein>
<dbReference type="PANTHER" id="PTHR30576:SF4">
    <property type="entry name" value="UNDECAPRENYL-PHOSPHATE GALACTOSE PHOSPHOTRANSFERASE"/>
    <property type="match status" value="1"/>
</dbReference>
<evidence type="ECO:0000259" key="10">
    <source>
        <dbReference type="Pfam" id="PF02397"/>
    </source>
</evidence>
<evidence type="ECO:0000313" key="12">
    <source>
        <dbReference type="Proteomes" id="UP000601041"/>
    </source>
</evidence>
<sequence length="245" mass="27699">MTLQLNTLTEDDIGSGSDERSVGARLSTARNLWVRRYSRKAYRSIKRVLDVVLALTAIGFLLPLFAIICLGILILDGRPVLYGQARIGHRGHTFKCWKFRSMVRDADARLTELLESCPKSRQEWSTLQKLSNDPRITLLGTFLRKSSLDELPQLFNIVRGDMSIVGPRPIVHSEIRRYGRSIRLYLATRPGLTGLWQVSGRNSLSYQERVALDVRYIRTMSAQLDAEIIFRTAAIVLTGRGDHSG</sequence>
<dbReference type="InterPro" id="IPR003362">
    <property type="entry name" value="Bact_transf"/>
</dbReference>
<dbReference type="EMBL" id="CABFWE030000004">
    <property type="protein sequence ID" value="CAD7026848.1"/>
    <property type="molecule type" value="Genomic_DNA"/>
</dbReference>
<organism evidence="11 12">
    <name type="scientific">Pseudorhizobium halotolerans</name>
    <dbReference type="NCBI Taxonomy" id="1233081"/>
    <lineage>
        <taxon>Bacteria</taxon>
        <taxon>Pseudomonadati</taxon>
        <taxon>Pseudomonadota</taxon>
        <taxon>Alphaproteobacteria</taxon>
        <taxon>Hyphomicrobiales</taxon>
        <taxon>Rhizobiaceae</taxon>
        <taxon>Rhizobium/Agrobacterium group</taxon>
        <taxon>Pseudorhizobium</taxon>
    </lineage>
</organism>
<comment type="similarity">
    <text evidence="2">Belongs to the bacterial sugar transferase family.</text>
</comment>
<comment type="caution">
    <text evidence="11">The sequence shown here is derived from an EMBL/GenBank/DDBJ whole genome shotgun (WGS) entry which is preliminary data.</text>
</comment>
<evidence type="ECO:0000256" key="4">
    <source>
        <dbReference type="ARBA" id="ARBA00022679"/>
    </source>
</evidence>
<keyword evidence="5 9" id="KW-0812">Transmembrane</keyword>
<feature type="transmembrane region" description="Helical" evidence="9">
    <location>
        <begin position="48"/>
        <end position="75"/>
    </location>
</feature>
<comment type="subcellular location">
    <subcellularLocation>
        <location evidence="1">Cell membrane</location>
    </subcellularLocation>
</comment>
<keyword evidence="6 9" id="KW-1133">Transmembrane helix</keyword>
<gene>
    <name evidence="11" type="ORF">RHAB21_01305</name>
</gene>
<evidence type="ECO:0000256" key="5">
    <source>
        <dbReference type="ARBA" id="ARBA00022692"/>
    </source>
</evidence>
<evidence type="ECO:0000256" key="8">
    <source>
        <dbReference type="ARBA" id="ARBA00023169"/>
    </source>
</evidence>
<dbReference type="GO" id="GO:0016740">
    <property type="term" value="F:transferase activity"/>
    <property type="evidence" value="ECO:0007669"/>
    <property type="project" value="UniProtKB-KW"/>
</dbReference>
<feature type="domain" description="Bacterial sugar transferase" evidence="10">
    <location>
        <begin position="46"/>
        <end position="237"/>
    </location>
</feature>
<keyword evidence="12" id="KW-1185">Reference proteome</keyword>
<dbReference type="PANTHER" id="PTHR30576">
    <property type="entry name" value="COLANIC BIOSYNTHESIS UDP-GLUCOSE LIPID CARRIER TRANSFERASE"/>
    <property type="match status" value="1"/>
</dbReference>
<reference evidence="11 12" key="1">
    <citation type="submission" date="2020-11" db="EMBL/GenBank/DDBJ databases">
        <authorList>
            <person name="Lassalle F."/>
        </authorList>
    </citation>
    <scope>NUCLEOTIDE SEQUENCE [LARGE SCALE GENOMIC DNA]</scope>
    <source>
        <strain evidence="11 12">AB21</strain>
    </source>
</reference>
<evidence type="ECO:0000256" key="2">
    <source>
        <dbReference type="ARBA" id="ARBA00006464"/>
    </source>
</evidence>
<dbReference type="RefSeq" id="WP_142586861.1">
    <property type="nucleotide sequence ID" value="NZ_CABFWE030000004.1"/>
</dbReference>
<evidence type="ECO:0000313" key="11">
    <source>
        <dbReference type="EMBL" id="CAD7026848.1"/>
    </source>
</evidence>
<evidence type="ECO:0000256" key="3">
    <source>
        <dbReference type="ARBA" id="ARBA00022475"/>
    </source>
</evidence>
<keyword evidence="8" id="KW-0270">Exopolysaccharide synthesis</keyword>
<evidence type="ECO:0000256" key="7">
    <source>
        <dbReference type="ARBA" id="ARBA00023136"/>
    </source>
</evidence>
<dbReference type="Pfam" id="PF02397">
    <property type="entry name" value="Bac_transf"/>
    <property type="match status" value="1"/>
</dbReference>
<evidence type="ECO:0000256" key="9">
    <source>
        <dbReference type="SAM" id="Phobius"/>
    </source>
</evidence>
<keyword evidence="4 11" id="KW-0808">Transferase</keyword>
<accession>A0ABM8PFB0</accession>
<keyword evidence="7 9" id="KW-0472">Membrane</keyword>
<evidence type="ECO:0000256" key="6">
    <source>
        <dbReference type="ARBA" id="ARBA00022989"/>
    </source>
</evidence>
<keyword evidence="3" id="KW-1003">Cell membrane</keyword>
<name>A0ABM8PFB0_9HYPH</name>